<dbReference type="PANTHER" id="PTHR37456">
    <property type="entry name" value="SI:CH211-266K2.1"/>
    <property type="match status" value="1"/>
</dbReference>
<name>A0ABD4WM82_PRIMG</name>
<evidence type="ECO:0000256" key="2">
    <source>
        <dbReference type="SAM" id="MobiDB-lite"/>
    </source>
</evidence>
<sequence length="438" mass="43307">MSIQNLIINGGFETGTLTSWSSTNTTVTSQFSHSGSFSARFQSSPFTSYIGQFVPLNPGARMEVLVSFAKVGTAPSTPVFIQVTFYDSLSNFLGPGLGTTIPGGRIPTVNNDNWLEIYQTTTPAPPNTTQAFILIYTVPQAGTANVLVDDVALLVAPDTGTTGPTGATGATGNTGTTGPTGATGDTGTTGPTGATGATGATGSTGATGAIGVTGATGPTGATGATGATGSTGPTGATGATGVTGATGSTGATGAIGVTGATGATGSTGPTGATGAIGVTGATGSTGPTGATGATGATGPTGANPPTLAFFEDPGSISISPPLPLNTEVTVASVTQNVLINQQLKIDYALAVEIVATANWSIQFEMRLYRDTTLIDTRIFNRSSSQAGTQRFPLASTQVNVVPATTTSTYSLRIIVIAASNITSTTAHNRDLNIITFTP</sequence>
<keyword evidence="1" id="KW-0677">Repeat</keyword>
<feature type="region of interest" description="Disordered" evidence="2">
    <location>
        <begin position="278"/>
        <end position="301"/>
    </location>
</feature>
<dbReference type="InterPro" id="IPR008979">
    <property type="entry name" value="Galactose-bd-like_sf"/>
</dbReference>
<evidence type="ECO:0000313" key="4">
    <source>
        <dbReference type="Proteomes" id="UP001213771"/>
    </source>
</evidence>
<dbReference type="Pfam" id="PF01391">
    <property type="entry name" value="Collagen"/>
    <property type="match status" value="2"/>
</dbReference>
<gene>
    <name evidence="3" type="ORF">PVE99_02710</name>
</gene>
<dbReference type="Gene3D" id="2.60.120.260">
    <property type="entry name" value="Galactose-binding domain-like"/>
    <property type="match status" value="1"/>
</dbReference>
<dbReference type="NCBIfam" id="NF033675">
    <property type="entry name" value="NTTRR-F1"/>
    <property type="match status" value="1"/>
</dbReference>
<evidence type="ECO:0000313" key="3">
    <source>
        <dbReference type="EMBL" id="MDD9781344.1"/>
    </source>
</evidence>
<dbReference type="Proteomes" id="UP001213771">
    <property type="component" value="Unassembled WGS sequence"/>
</dbReference>
<dbReference type="PANTHER" id="PTHR37456:SF3">
    <property type="entry name" value="COLLAGEN ALPHA-1(XXV) CHAIN"/>
    <property type="match status" value="1"/>
</dbReference>
<dbReference type="InterPro" id="IPR050938">
    <property type="entry name" value="Collagen_Structural_Proteins"/>
</dbReference>
<dbReference type="SUPFAM" id="SSF49785">
    <property type="entry name" value="Galactose-binding domain-like"/>
    <property type="match status" value="1"/>
</dbReference>
<organism evidence="3 4">
    <name type="scientific">Priestia megaterium</name>
    <name type="common">Bacillus megaterium</name>
    <dbReference type="NCBI Taxonomy" id="1404"/>
    <lineage>
        <taxon>Bacteria</taxon>
        <taxon>Bacillati</taxon>
        <taxon>Bacillota</taxon>
        <taxon>Bacilli</taxon>
        <taxon>Bacillales</taxon>
        <taxon>Bacillaceae</taxon>
        <taxon>Priestia</taxon>
    </lineage>
</organism>
<dbReference type="EMBL" id="JARAOX010000103">
    <property type="protein sequence ID" value="MDD9781344.1"/>
    <property type="molecule type" value="Genomic_DNA"/>
</dbReference>
<feature type="region of interest" description="Disordered" evidence="2">
    <location>
        <begin position="159"/>
        <end position="250"/>
    </location>
</feature>
<proteinExistence type="predicted"/>
<reference evidence="3 4" key="1">
    <citation type="submission" date="2023-02" db="EMBL/GenBank/DDBJ databases">
        <authorList>
            <person name="Olszewska D."/>
        </authorList>
    </citation>
    <scope>NUCLEOTIDE SEQUENCE [LARGE SCALE GENOMIC DNA]</scope>
    <source>
        <strain evidence="3 4">FDU301</strain>
    </source>
</reference>
<dbReference type="AlphaFoldDB" id="A0ABD4WM82"/>
<accession>A0ABD4WM82</accession>
<comment type="caution">
    <text evidence="3">The sequence shown here is derived from an EMBL/GenBank/DDBJ whole genome shotgun (WGS) entry which is preliminary data.</text>
</comment>
<dbReference type="RefSeq" id="WP_274588524.1">
    <property type="nucleotide sequence ID" value="NZ_JARAOX010000103.1"/>
</dbReference>
<dbReference type="InterPro" id="IPR008160">
    <property type="entry name" value="Collagen"/>
</dbReference>
<protein>
    <submittedName>
        <fullName evidence="3">NTTRR-F1 domain</fullName>
    </submittedName>
</protein>
<evidence type="ECO:0000256" key="1">
    <source>
        <dbReference type="ARBA" id="ARBA00022737"/>
    </source>
</evidence>